<evidence type="ECO:0000256" key="5">
    <source>
        <dbReference type="ARBA" id="ARBA00023004"/>
    </source>
</evidence>
<dbReference type="PANTHER" id="PTHR46696:SF1">
    <property type="entry name" value="CYTOCHROME P450 YJIB-RELATED"/>
    <property type="match status" value="1"/>
</dbReference>
<dbReference type="GO" id="GO:0020037">
    <property type="term" value="F:heme binding"/>
    <property type="evidence" value="ECO:0007669"/>
    <property type="project" value="InterPro"/>
</dbReference>
<dbReference type="PRINTS" id="PR00359">
    <property type="entry name" value="BP450"/>
</dbReference>
<reference evidence="9 10" key="1">
    <citation type="journal article" date="2014" name="Antonie Van Leeuwenhoek">
        <title>Hyphomonas beringensis sp. nov. and Hyphomonas chukchiensis sp. nov., isolated from surface seawater of the Bering Sea and Chukchi Sea.</title>
        <authorList>
            <person name="Li C."/>
            <person name="Lai Q."/>
            <person name="Li G."/>
            <person name="Dong C."/>
            <person name="Wang J."/>
            <person name="Liao Y."/>
            <person name="Shao Z."/>
        </authorList>
    </citation>
    <scope>NUCLEOTIDE SEQUENCE [LARGE SCALE GENOMIC DNA]</scope>
    <source>
        <strain evidence="9 10">22II1-22F38</strain>
    </source>
</reference>
<keyword evidence="6 8" id="KW-0503">Monooxygenase</keyword>
<dbReference type="PROSITE" id="PS00086">
    <property type="entry name" value="CYTOCHROME_P450"/>
    <property type="match status" value="1"/>
</dbReference>
<evidence type="ECO:0000256" key="3">
    <source>
        <dbReference type="ARBA" id="ARBA00022723"/>
    </source>
</evidence>
<dbReference type="OrthoDB" id="9801155at2"/>
<comment type="caution">
    <text evidence="9">The sequence shown here is derived from an EMBL/GenBank/DDBJ whole genome shotgun (WGS) entry which is preliminary data.</text>
</comment>
<dbReference type="eggNOG" id="COG2124">
    <property type="taxonomic scope" value="Bacteria"/>
</dbReference>
<evidence type="ECO:0000313" key="9">
    <source>
        <dbReference type="EMBL" id="KCZ64860.1"/>
    </source>
</evidence>
<dbReference type="GO" id="GO:0016705">
    <property type="term" value="F:oxidoreductase activity, acting on paired donors, with incorporation or reduction of molecular oxygen"/>
    <property type="evidence" value="ECO:0007669"/>
    <property type="project" value="InterPro"/>
</dbReference>
<dbReference type="RefSeq" id="WP_035546745.1">
    <property type="nucleotide sequence ID" value="NZ_AWFH01000001.1"/>
</dbReference>
<dbReference type="InterPro" id="IPR017972">
    <property type="entry name" value="Cyt_P450_CS"/>
</dbReference>
<comment type="similarity">
    <text evidence="1 8">Belongs to the cytochrome P450 family.</text>
</comment>
<keyword evidence="2 8" id="KW-0349">Heme</keyword>
<keyword evidence="5 8" id="KW-0408">Iron</keyword>
<dbReference type="EMBL" id="AWFH01000001">
    <property type="protein sequence ID" value="KCZ64860.1"/>
    <property type="molecule type" value="Genomic_DNA"/>
</dbReference>
<dbReference type="AlphaFoldDB" id="A0A059EB88"/>
<keyword evidence="4 8" id="KW-0560">Oxidoreductase</keyword>
<keyword evidence="10" id="KW-1185">Reference proteome</keyword>
<sequence>MTRLVSDAILEDTGAVMPANPLAYPMLESDFELWNPNSWTQGHPYELYARMRSEAPVMWSKMGRGGTGFWSVSRYEDIKAVELQPQVFSSERGGINLAVPPRQHWKPEILVRAAMDNLISMDEPRHMQMRIQQKDFFIPAYVKQLREKVSVKVDSLLDDLEANGPEVDFVKLFSNQLPLFTLCEMLGVDEEDRQKIVHWMHYLEMASQFMTNPLRTFLGEPLFPLRFKKVVEDMFAYGAQVMADRRANPREDLLTVIAHSKLDDEDLPQEFLDGSWLLIIFAGNDTTRNSLSGTIKLMTEWPEQRAMVLEDPSLIPRMSDEALRLISPVKHMRRTALEDIELNGQMIAKDEKVVMWYGAGNRDADIFPDPDRFDMMRDNVDKHIAFGHGIHKCLGSRVAQMQLRVAYEQIFQRFPDIEFTGEIKYGPNALVHAISKLKVNLYGKGKSRPTKVQVKSMATA</sequence>
<evidence type="ECO:0000256" key="8">
    <source>
        <dbReference type="RuleBase" id="RU000461"/>
    </source>
</evidence>
<dbReference type="STRING" id="1280948.HY36_00375"/>
<dbReference type="InterPro" id="IPR002397">
    <property type="entry name" value="Cyt_P450_B"/>
</dbReference>
<proteinExistence type="inferred from homology"/>
<keyword evidence="3 8" id="KW-0479">Metal-binding</keyword>
<dbReference type="FunFam" id="1.10.630.10:FF:000018">
    <property type="entry name" value="Cytochrome P450 monooxygenase"/>
    <property type="match status" value="1"/>
</dbReference>
<dbReference type="InterPro" id="IPR036396">
    <property type="entry name" value="Cyt_P450_sf"/>
</dbReference>
<dbReference type="PANTHER" id="PTHR46696">
    <property type="entry name" value="P450, PUTATIVE (EUROFUNG)-RELATED"/>
    <property type="match status" value="1"/>
</dbReference>
<dbReference type="Proteomes" id="UP000024547">
    <property type="component" value="Unassembled WGS sequence"/>
</dbReference>
<evidence type="ECO:0000256" key="1">
    <source>
        <dbReference type="ARBA" id="ARBA00010617"/>
    </source>
</evidence>
<dbReference type="Gene3D" id="1.10.630.10">
    <property type="entry name" value="Cytochrome P450"/>
    <property type="match status" value="1"/>
</dbReference>
<dbReference type="PATRIC" id="fig|1280948.3.peg.78"/>
<evidence type="ECO:0000256" key="2">
    <source>
        <dbReference type="ARBA" id="ARBA00022617"/>
    </source>
</evidence>
<dbReference type="InterPro" id="IPR001128">
    <property type="entry name" value="Cyt_P450"/>
</dbReference>
<comment type="function">
    <text evidence="7">Cytochromes P450 are a group of heme-thiolate monooxygenases. They oxidize a variety of structurally unrelated compounds, including steroids, fatty acids, and xenobiotics.</text>
</comment>
<protein>
    <recommendedName>
        <fullName evidence="11">Cytochrome P450</fullName>
    </recommendedName>
</protein>
<gene>
    <name evidence="9" type="ORF">HY36_00375</name>
</gene>
<dbReference type="GO" id="GO:0005506">
    <property type="term" value="F:iron ion binding"/>
    <property type="evidence" value="ECO:0007669"/>
    <property type="project" value="InterPro"/>
</dbReference>
<organism evidence="9 10">
    <name type="scientific">Hyphomonas atlantica</name>
    <dbReference type="NCBI Taxonomy" id="1280948"/>
    <lineage>
        <taxon>Bacteria</taxon>
        <taxon>Pseudomonadati</taxon>
        <taxon>Pseudomonadota</taxon>
        <taxon>Alphaproteobacteria</taxon>
        <taxon>Hyphomonadales</taxon>
        <taxon>Hyphomonadaceae</taxon>
        <taxon>Hyphomonas</taxon>
    </lineage>
</organism>
<evidence type="ECO:0008006" key="11">
    <source>
        <dbReference type="Google" id="ProtNLM"/>
    </source>
</evidence>
<evidence type="ECO:0000313" key="10">
    <source>
        <dbReference type="Proteomes" id="UP000024547"/>
    </source>
</evidence>
<dbReference type="GO" id="GO:0004497">
    <property type="term" value="F:monooxygenase activity"/>
    <property type="evidence" value="ECO:0007669"/>
    <property type="project" value="UniProtKB-KW"/>
</dbReference>
<dbReference type="Pfam" id="PF00067">
    <property type="entry name" value="p450"/>
    <property type="match status" value="1"/>
</dbReference>
<evidence type="ECO:0000256" key="6">
    <source>
        <dbReference type="ARBA" id="ARBA00023033"/>
    </source>
</evidence>
<dbReference type="CDD" id="cd11033">
    <property type="entry name" value="CYP142-like"/>
    <property type="match status" value="1"/>
</dbReference>
<dbReference type="SUPFAM" id="SSF48264">
    <property type="entry name" value="Cytochrome P450"/>
    <property type="match status" value="1"/>
</dbReference>
<name>A0A059EB88_9PROT</name>
<evidence type="ECO:0000256" key="7">
    <source>
        <dbReference type="ARBA" id="ARBA00043906"/>
    </source>
</evidence>
<evidence type="ECO:0000256" key="4">
    <source>
        <dbReference type="ARBA" id="ARBA00023002"/>
    </source>
</evidence>
<accession>A0A059EB88</accession>